<reference evidence="8 9" key="1">
    <citation type="submission" date="2017-09" db="EMBL/GenBank/DDBJ databases">
        <title>Depth-based differentiation of microbial function through sediment-hosted aquifers and enrichment of novel symbionts in the deep terrestrial subsurface.</title>
        <authorList>
            <person name="Probst A.J."/>
            <person name="Ladd B."/>
            <person name="Jarett J.K."/>
            <person name="Geller-Mcgrath D.E."/>
            <person name="Sieber C.M."/>
            <person name="Emerson J.B."/>
            <person name="Anantharaman K."/>
            <person name="Thomas B.C."/>
            <person name="Malmstrom R."/>
            <person name="Stieglmeier M."/>
            <person name="Klingl A."/>
            <person name="Woyke T."/>
            <person name="Ryan C.M."/>
            <person name="Banfield J.F."/>
        </authorList>
    </citation>
    <scope>NUCLEOTIDE SEQUENCE [LARGE SCALE GENOMIC DNA]</scope>
    <source>
        <strain evidence="8">CG23_combo_of_CG06-09_8_20_14_all_42_19</strain>
    </source>
</reference>
<proteinExistence type="inferred from homology"/>
<dbReference type="Proteomes" id="UP000230007">
    <property type="component" value="Unassembled WGS sequence"/>
</dbReference>
<feature type="compositionally biased region" description="Basic and acidic residues" evidence="7">
    <location>
        <begin position="8"/>
        <end position="21"/>
    </location>
</feature>
<dbReference type="InterPro" id="IPR036967">
    <property type="entry name" value="Ribosomal_uS11_sf"/>
</dbReference>
<organism evidence="8 9">
    <name type="scientific">Candidatus Colwellbacteria bacterium CG23_combo_of_CG06-09_8_20_14_all_42_19</name>
    <dbReference type="NCBI Taxonomy" id="1974541"/>
    <lineage>
        <taxon>Bacteria</taxon>
        <taxon>Candidatus Colwelliibacteriota</taxon>
    </lineage>
</organism>
<dbReference type="EMBL" id="PCSK01000025">
    <property type="protein sequence ID" value="PIP46186.1"/>
    <property type="molecule type" value="Genomic_DNA"/>
</dbReference>
<dbReference type="Pfam" id="PF00411">
    <property type="entry name" value="Ribosomal_S11"/>
    <property type="match status" value="1"/>
</dbReference>
<dbReference type="NCBIfam" id="NF003698">
    <property type="entry name" value="PRK05309.1"/>
    <property type="match status" value="1"/>
</dbReference>
<dbReference type="SUPFAM" id="SSF53137">
    <property type="entry name" value="Translational machinery components"/>
    <property type="match status" value="1"/>
</dbReference>
<gene>
    <name evidence="5" type="primary">rpsK</name>
    <name evidence="8" type="ORF">COX15_01300</name>
</gene>
<keyword evidence="3 5" id="KW-0687">Ribonucleoprotein</keyword>
<dbReference type="AlphaFoldDB" id="A0A2H0AL89"/>
<dbReference type="PANTHER" id="PTHR11759">
    <property type="entry name" value="40S RIBOSOMAL PROTEIN S14/30S RIBOSOMAL PROTEIN S11"/>
    <property type="match status" value="1"/>
</dbReference>
<evidence type="ECO:0000256" key="1">
    <source>
        <dbReference type="ARBA" id="ARBA00006194"/>
    </source>
</evidence>
<dbReference type="InterPro" id="IPR001971">
    <property type="entry name" value="Ribosomal_uS11"/>
</dbReference>
<protein>
    <recommendedName>
        <fullName evidence="4 5">Small ribosomal subunit protein uS11</fullName>
    </recommendedName>
</protein>
<evidence type="ECO:0000256" key="2">
    <source>
        <dbReference type="ARBA" id="ARBA00022980"/>
    </source>
</evidence>
<evidence type="ECO:0000256" key="7">
    <source>
        <dbReference type="SAM" id="MobiDB-lite"/>
    </source>
</evidence>
<comment type="function">
    <text evidence="5">Located on the platform of the 30S subunit, it bridges several disparate RNA helices of the 16S rRNA. Forms part of the Shine-Dalgarno cleft in the 70S ribosome.</text>
</comment>
<dbReference type="Gene3D" id="3.30.420.80">
    <property type="entry name" value="Ribosomal protein S11"/>
    <property type="match status" value="1"/>
</dbReference>
<dbReference type="PROSITE" id="PS00054">
    <property type="entry name" value="RIBOSOMAL_S11"/>
    <property type="match status" value="1"/>
</dbReference>
<comment type="subunit">
    <text evidence="5">Part of the 30S ribosomal subunit. Interacts with proteins S7 and S18. Binds to IF-3.</text>
</comment>
<keyword evidence="5" id="KW-0694">RNA-binding</keyword>
<feature type="region of interest" description="Disordered" evidence="7">
    <location>
        <begin position="1"/>
        <end position="30"/>
    </location>
</feature>
<sequence>MGKKKVVDKKPETEKAGKEGAVKVTSTSKKEGKRIDSGRIYIKASYNNTVVTVTDAKGNVLAWATSGSLGFSGPKKATPFAASKVVSAIAEKIAKTGPIEVDVIVAGVGAGRDSTIRSLVNAGFNILSIRDVTPIPHNGPKPVKVRRI</sequence>
<accession>A0A2H0AL89</accession>
<evidence type="ECO:0000256" key="3">
    <source>
        <dbReference type="ARBA" id="ARBA00023274"/>
    </source>
</evidence>
<evidence type="ECO:0000313" key="9">
    <source>
        <dbReference type="Proteomes" id="UP000230007"/>
    </source>
</evidence>
<dbReference type="GO" id="GO:0003735">
    <property type="term" value="F:structural constituent of ribosome"/>
    <property type="evidence" value="ECO:0007669"/>
    <property type="project" value="InterPro"/>
</dbReference>
<dbReference type="GO" id="GO:1990904">
    <property type="term" value="C:ribonucleoprotein complex"/>
    <property type="evidence" value="ECO:0007669"/>
    <property type="project" value="UniProtKB-KW"/>
</dbReference>
<name>A0A2H0AL89_9BACT</name>
<comment type="caution">
    <text evidence="8">The sequence shown here is derived from an EMBL/GenBank/DDBJ whole genome shotgun (WGS) entry which is preliminary data.</text>
</comment>
<comment type="similarity">
    <text evidence="1 5 6">Belongs to the universal ribosomal protein uS11 family.</text>
</comment>
<keyword evidence="5" id="KW-0699">rRNA-binding</keyword>
<evidence type="ECO:0000256" key="4">
    <source>
        <dbReference type="ARBA" id="ARBA00035160"/>
    </source>
</evidence>
<dbReference type="HAMAP" id="MF_01310">
    <property type="entry name" value="Ribosomal_uS11"/>
    <property type="match status" value="1"/>
</dbReference>
<evidence type="ECO:0000256" key="6">
    <source>
        <dbReference type="RuleBase" id="RU003629"/>
    </source>
</evidence>
<evidence type="ECO:0000256" key="5">
    <source>
        <dbReference type="HAMAP-Rule" id="MF_01310"/>
    </source>
</evidence>
<evidence type="ECO:0000313" key="8">
    <source>
        <dbReference type="EMBL" id="PIP46186.1"/>
    </source>
</evidence>
<dbReference type="GO" id="GO:0006412">
    <property type="term" value="P:translation"/>
    <property type="evidence" value="ECO:0007669"/>
    <property type="project" value="UniProtKB-UniRule"/>
</dbReference>
<keyword evidence="2 5" id="KW-0689">Ribosomal protein</keyword>
<dbReference type="GO" id="GO:0019843">
    <property type="term" value="F:rRNA binding"/>
    <property type="evidence" value="ECO:0007669"/>
    <property type="project" value="UniProtKB-UniRule"/>
</dbReference>
<dbReference type="InterPro" id="IPR018102">
    <property type="entry name" value="Ribosomal_uS11_CS"/>
</dbReference>
<dbReference type="GO" id="GO:0005840">
    <property type="term" value="C:ribosome"/>
    <property type="evidence" value="ECO:0007669"/>
    <property type="project" value="UniProtKB-KW"/>
</dbReference>
<dbReference type="PIRSF" id="PIRSF002131">
    <property type="entry name" value="Ribosomal_S11"/>
    <property type="match status" value="1"/>
</dbReference>